<name>A0ABR5B166_BACBA</name>
<dbReference type="EMBL" id="JXLP01000001">
    <property type="protein sequence ID" value="KIL80714.1"/>
    <property type="molecule type" value="Genomic_DNA"/>
</dbReference>
<dbReference type="Proteomes" id="UP000031982">
    <property type="component" value="Unassembled WGS sequence"/>
</dbReference>
<sequence length="51" mass="5879">MLNKKYRIAKNKVTVFVLKEIDNGDFTEEEIAKMLIEVSLIYLGTSSKEEV</sequence>
<protein>
    <submittedName>
        <fullName evidence="1">Uncharacterized protein</fullName>
    </submittedName>
</protein>
<accession>A0ABR5B166</accession>
<gene>
    <name evidence="1" type="ORF">SD77_0562</name>
</gene>
<keyword evidence="2" id="KW-1185">Reference proteome</keyword>
<evidence type="ECO:0000313" key="2">
    <source>
        <dbReference type="Proteomes" id="UP000031982"/>
    </source>
</evidence>
<evidence type="ECO:0000313" key="1">
    <source>
        <dbReference type="EMBL" id="KIL80714.1"/>
    </source>
</evidence>
<organism evidence="1 2">
    <name type="scientific">Bacillus badius</name>
    <dbReference type="NCBI Taxonomy" id="1455"/>
    <lineage>
        <taxon>Bacteria</taxon>
        <taxon>Bacillati</taxon>
        <taxon>Bacillota</taxon>
        <taxon>Bacilli</taxon>
        <taxon>Bacillales</taxon>
        <taxon>Bacillaceae</taxon>
        <taxon>Pseudobacillus</taxon>
    </lineage>
</organism>
<comment type="caution">
    <text evidence="1">The sequence shown here is derived from an EMBL/GenBank/DDBJ whole genome shotgun (WGS) entry which is preliminary data.</text>
</comment>
<proteinExistence type="predicted"/>
<dbReference type="RefSeq" id="WP_156141412.1">
    <property type="nucleotide sequence ID" value="NZ_JARTHD010000006.1"/>
</dbReference>
<reference evidence="1 2" key="1">
    <citation type="submission" date="2015-01" db="EMBL/GenBank/DDBJ databases">
        <title>Genome Assembly of Bacillus badius MTCC 1458.</title>
        <authorList>
            <person name="Verma A."/>
            <person name="Khatri I."/>
            <person name="Mual P."/>
            <person name="Subramanian S."/>
            <person name="Krishnamurthi S."/>
        </authorList>
    </citation>
    <scope>NUCLEOTIDE SEQUENCE [LARGE SCALE GENOMIC DNA]</scope>
    <source>
        <strain evidence="1 2">MTCC 1458</strain>
    </source>
</reference>